<evidence type="ECO:0000313" key="6">
    <source>
        <dbReference type="EMBL" id="VZR99709.1"/>
    </source>
</evidence>
<dbReference type="PANTHER" id="PTHR28629:SF4">
    <property type="entry name" value="TRIOKINASE_FMN CYCLASE"/>
    <property type="match status" value="1"/>
</dbReference>
<protein>
    <submittedName>
        <fullName evidence="6">PTS-dependent dihydroxyacetone kinase, dihydroxyacetone-binding subunit DhaK</fullName>
        <ecNumber evidence="6">2.7.1.121</ecNumber>
    </submittedName>
</protein>
<dbReference type="InterPro" id="IPR004006">
    <property type="entry name" value="DhaK_dom"/>
</dbReference>
<keyword evidence="2" id="KW-0547">Nucleotide-binding</keyword>
<evidence type="ECO:0000259" key="5">
    <source>
        <dbReference type="PROSITE" id="PS51481"/>
    </source>
</evidence>
<dbReference type="FunFam" id="3.40.50.10440:FF:000001">
    <property type="entry name" value="Dihydroxyacetone kinase, DhaK subunit"/>
    <property type="match status" value="1"/>
</dbReference>
<reference evidence="6" key="1">
    <citation type="submission" date="2019-11" db="EMBL/GenBank/DDBJ databases">
        <authorList>
            <person name="Falquet L."/>
            <person name="Falquet L."/>
        </authorList>
    </citation>
    <scope>NUCLEOTIDE SEQUENCE</scope>
    <source>
        <strain evidence="6">14/OD_0492</strain>
    </source>
</reference>
<keyword evidence="3 6" id="KW-0418">Kinase</keyword>
<dbReference type="NCBIfam" id="TIGR02363">
    <property type="entry name" value="dhaK1"/>
    <property type="match status" value="1"/>
</dbReference>
<organism evidence="6">
    <name type="scientific">Mycoplasma feriruminatoris</name>
    <dbReference type="NCBI Taxonomy" id="1179777"/>
    <lineage>
        <taxon>Bacteria</taxon>
        <taxon>Bacillati</taxon>
        <taxon>Mycoplasmatota</taxon>
        <taxon>Mollicutes</taxon>
        <taxon>Mycoplasmataceae</taxon>
        <taxon>Mycoplasma</taxon>
    </lineage>
</organism>
<dbReference type="AlphaFoldDB" id="A0A654IM97"/>
<dbReference type="GO" id="GO:0005524">
    <property type="term" value="F:ATP binding"/>
    <property type="evidence" value="ECO:0007669"/>
    <property type="project" value="UniProtKB-KW"/>
</dbReference>
<evidence type="ECO:0000256" key="4">
    <source>
        <dbReference type="ARBA" id="ARBA00022840"/>
    </source>
</evidence>
<dbReference type="InterPro" id="IPR050861">
    <property type="entry name" value="Dihydroxyacetone_Kinase"/>
</dbReference>
<dbReference type="Gene3D" id="3.30.1180.20">
    <property type="entry name" value="Dihydroxyacetone kinase, domain 2"/>
    <property type="match status" value="1"/>
</dbReference>
<dbReference type="InterPro" id="IPR012736">
    <property type="entry name" value="DhaK_1"/>
</dbReference>
<evidence type="ECO:0000256" key="1">
    <source>
        <dbReference type="ARBA" id="ARBA00022679"/>
    </source>
</evidence>
<proteinExistence type="predicted"/>
<dbReference type="GO" id="GO:0005829">
    <property type="term" value="C:cytosol"/>
    <property type="evidence" value="ECO:0007669"/>
    <property type="project" value="TreeGrafter"/>
</dbReference>
<gene>
    <name evidence="6" type="primary">dhaK</name>
    <name evidence="6" type="ORF">MF5582_00223</name>
</gene>
<dbReference type="GO" id="GO:0004371">
    <property type="term" value="F:glycerone kinase activity"/>
    <property type="evidence" value="ECO:0007669"/>
    <property type="project" value="InterPro"/>
</dbReference>
<dbReference type="FunFam" id="3.30.1180.20:FF:000001">
    <property type="entry name" value="Dihydroxyacetone kinase 1"/>
    <property type="match status" value="1"/>
</dbReference>
<dbReference type="EMBL" id="LR739237">
    <property type="protein sequence ID" value="VZR99709.1"/>
    <property type="molecule type" value="Genomic_DNA"/>
</dbReference>
<dbReference type="Pfam" id="PF02733">
    <property type="entry name" value="Dak1"/>
    <property type="match status" value="1"/>
</dbReference>
<dbReference type="EC" id="2.7.1.121" evidence="6"/>
<dbReference type="GO" id="GO:0047324">
    <property type="term" value="F:phosphoenolpyruvate-glycerone phosphotransferase activity"/>
    <property type="evidence" value="ECO:0007669"/>
    <property type="project" value="UniProtKB-EC"/>
</dbReference>
<sequence length="332" mass="35673">MKKLINSPETLVNEMLEGLVKAYSDKLKRVDGFDVIVRKNAPVENKVALVSGGGSGHEPTHAGYVGYGMLDAAVAGAVFTSPTPDQVYEAIKNVNSNKGVLLIIKNYTGDILNFEMAQDMASMEGIEVDSVVVNDDVAVEDSLYTAGRRGVAGTVFVHKIAGAKAELGASLSEVKQVALKVVDNVRTMGMAISPCIVPAAGKSNFSLEEDEMEIGIGIHGEPGVYREKLKPVDQIVDTLTEKILSDITINKDDEVAVMVNGMGATPEMELLVINNHLNDILTKKGIKIYKTFVGNFMTSIEMGGFSISILKLDNELKELLDHKADTAGLKVF</sequence>
<dbReference type="GO" id="GO:0019563">
    <property type="term" value="P:glycerol catabolic process"/>
    <property type="evidence" value="ECO:0007669"/>
    <property type="project" value="TreeGrafter"/>
</dbReference>
<feature type="domain" description="DhaK" evidence="5">
    <location>
        <begin position="7"/>
        <end position="329"/>
    </location>
</feature>
<dbReference type="PANTHER" id="PTHR28629">
    <property type="entry name" value="TRIOKINASE/FMN CYCLASE"/>
    <property type="match status" value="1"/>
</dbReference>
<keyword evidence="4" id="KW-0067">ATP-binding</keyword>
<accession>A0A654IM97</accession>
<dbReference type="SUPFAM" id="SSF82549">
    <property type="entry name" value="DAK1/DegV-like"/>
    <property type="match status" value="1"/>
</dbReference>
<evidence type="ECO:0000256" key="3">
    <source>
        <dbReference type="ARBA" id="ARBA00022777"/>
    </source>
</evidence>
<dbReference type="Gene3D" id="3.40.50.10440">
    <property type="entry name" value="Dihydroxyacetone kinase, domain 1"/>
    <property type="match status" value="1"/>
</dbReference>
<keyword evidence="1 6" id="KW-0808">Transferase</keyword>
<name>A0A654IM97_9MOLU</name>
<dbReference type="PROSITE" id="PS51481">
    <property type="entry name" value="DHAK"/>
    <property type="match status" value="1"/>
</dbReference>
<evidence type="ECO:0000256" key="2">
    <source>
        <dbReference type="ARBA" id="ARBA00022741"/>
    </source>
</evidence>